<dbReference type="UniPathway" id="UPA00704">
    <property type="reaction ID" value="UER00715"/>
</dbReference>
<evidence type="ECO:0000313" key="8">
    <source>
        <dbReference type="EMBL" id="TCT14305.1"/>
    </source>
</evidence>
<proteinExistence type="inferred from homology"/>
<dbReference type="EMBL" id="SMAL01000006">
    <property type="protein sequence ID" value="TCT14305.1"/>
    <property type="molecule type" value="Genomic_DNA"/>
</dbReference>
<evidence type="ECO:0000259" key="7">
    <source>
        <dbReference type="Pfam" id="PF00294"/>
    </source>
</evidence>
<dbReference type="RefSeq" id="WP_132252582.1">
    <property type="nucleotide sequence ID" value="NZ_SMAL01000006.1"/>
</dbReference>
<dbReference type="GO" id="GO:0005988">
    <property type="term" value="P:lactose metabolic process"/>
    <property type="evidence" value="ECO:0007669"/>
    <property type="project" value="UniProtKB-KW"/>
</dbReference>
<gene>
    <name evidence="8" type="ORF">EDC18_106103</name>
</gene>
<dbReference type="Gene3D" id="3.40.1190.20">
    <property type="match status" value="1"/>
</dbReference>
<dbReference type="InterPro" id="IPR011611">
    <property type="entry name" value="PfkB_dom"/>
</dbReference>
<dbReference type="GO" id="GO:0008443">
    <property type="term" value="F:phosphofructokinase activity"/>
    <property type="evidence" value="ECO:0007669"/>
    <property type="project" value="TreeGrafter"/>
</dbReference>
<feature type="domain" description="Carbohydrate kinase PfkB" evidence="7">
    <location>
        <begin position="42"/>
        <end position="278"/>
    </location>
</feature>
<comment type="caution">
    <text evidence="8">The sequence shown here is derived from an EMBL/GenBank/DDBJ whole genome shotgun (WGS) entry which is preliminary data.</text>
</comment>
<dbReference type="PANTHER" id="PTHR46566">
    <property type="entry name" value="1-PHOSPHOFRUCTOKINASE-RELATED"/>
    <property type="match status" value="1"/>
</dbReference>
<protein>
    <recommendedName>
        <fullName evidence="6">Tagatose-6-phosphate kinase</fullName>
        <ecNumber evidence="6">2.7.1.144</ecNumber>
    </recommendedName>
</protein>
<keyword evidence="3 6" id="KW-0547">Nucleotide-binding</keyword>
<evidence type="ECO:0000256" key="6">
    <source>
        <dbReference type="PIRNR" id="PIRNR000535"/>
    </source>
</evidence>
<evidence type="ECO:0000313" key="9">
    <source>
        <dbReference type="Proteomes" id="UP000294902"/>
    </source>
</evidence>
<name>A0A4R3MPV1_9FIRM</name>
<evidence type="ECO:0000256" key="2">
    <source>
        <dbReference type="ARBA" id="ARBA00022679"/>
    </source>
</evidence>
<dbReference type="AlphaFoldDB" id="A0A4R3MPV1"/>
<dbReference type="OrthoDB" id="2035481at2"/>
<keyword evidence="6" id="KW-0423">Lactose metabolism</keyword>
<comment type="similarity">
    <text evidence="6">Belongs to the carbohydrate kinase PfkB family. LacC subfamily.</text>
</comment>
<dbReference type="GO" id="GO:0005524">
    <property type="term" value="F:ATP binding"/>
    <property type="evidence" value="ECO:0007669"/>
    <property type="project" value="UniProtKB-KW"/>
</dbReference>
<dbReference type="InterPro" id="IPR017583">
    <property type="entry name" value="Tagatose/fructose_Pkinase"/>
</dbReference>
<dbReference type="Proteomes" id="UP000294902">
    <property type="component" value="Unassembled WGS sequence"/>
</dbReference>
<comment type="similarity">
    <text evidence="1">Belongs to the carbohydrate kinase pfkB family.</text>
</comment>
<evidence type="ECO:0000256" key="3">
    <source>
        <dbReference type="ARBA" id="ARBA00022741"/>
    </source>
</evidence>
<dbReference type="PANTHER" id="PTHR46566:SF1">
    <property type="entry name" value="1-PHOSPHOFRUCTOKINASE"/>
    <property type="match status" value="1"/>
</dbReference>
<keyword evidence="4 8" id="KW-0418">Kinase</keyword>
<dbReference type="GO" id="GO:2001059">
    <property type="term" value="P:D-tagatose 6-phosphate catabolic process"/>
    <property type="evidence" value="ECO:0007669"/>
    <property type="project" value="UniProtKB-UniPathway"/>
</dbReference>
<organism evidence="8 9">
    <name type="scientific">Natranaerovirga pectinivora</name>
    <dbReference type="NCBI Taxonomy" id="682400"/>
    <lineage>
        <taxon>Bacteria</taxon>
        <taxon>Bacillati</taxon>
        <taxon>Bacillota</taxon>
        <taxon>Clostridia</taxon>
        <taxon>Lachnospirales</taxon>
        <taxon>Natranaerovirgaceae</taxon>
        <taxon>Natranaerovirga</taxon>
    </lineage>
</organism>
<comment type="catalytic activity">
    <reaction evidence="6">
        <text>D-tagatofuranose 6-phosphate + ATP = D-tagatofuranose 1,6-bisphosphate + ADP + H(+)</text>
        <dbReference type="Rhea" id="RHEA:12420"/>
        <dbReference type="ChEBI" id="CHEBI:15378"/>
        <dbReference type="ChEBI" id="CHEBI:30616"/>
        <dbReference type="ChEBI" id="CHEBI:58694"/>
        <dbReference type="ChEBI" id="CHEBI:58695"/>
        <dbReference type="ChEBI" id="CHEBI:456216"/>
        <dbReference type="EC" id="2.7.1.144"/>
    </reaction>
</comment>
<dbReference type="GO" id="GO:0005829">
    <property type="term" value="C:cytosol"/>
    <property type="evidence" value="ECO:0007669"/>
    <property type="project" value="TreeGrafter"/>
</dbReference>
<comment type="pathway">
    <text evidence="6">Carbohydrate metabolism; D-tagatose 6-phosphate degradation; D-glyceraldehyde 3-phosphate and glycerone phosphate from D-tagatose 6-phosphate: step 1/2.</text>
</comment>
<dbReference type="Pfam" id="PF00294">
    <property type="entry name" value="PfkB"/>
    <property type="match status" value="1"/>
</dbReference>
<keyword evidence="5 6" id="KW-0067">ATP-binding</keyword>
<evidence type="ECO:0000256" key="1">
    <source>
        <dbReference type="ARBA" id="ARBA00005380"/>
    </source>
</evidence>
<keyword evidence="9" id="KW-1185">Reference proteome</keyword>
<dbReference type="InterPro" id="IPR029056">
    <property type="entry name" value="Ribokinase-like"/>
</dbReference>
<dbReference type="PIRSF" id="PIRSF000535">
    <property type="entry name" value="1PFK/6PFK/LacC"/>
    <property type="match status" value="1"/>
</dbReference>
<dbReference type="SUPFAM" id="SSF53613">
    <property type="entry name" value="Ribokinase-like"/>
    <property type="match status" value="1"/>
</dbReference>
<evidence type="ECO:0000256" key="4">
    <source>
        <dbReference type="ARBA" id="ARBA00022777"/>
    </source>
</evidence>
<dbReference type="GO" id="GO:0009024">
    <property type="term" value="F:tagatose-6-phosphate kinase activity"/>
    <property type="evidence" value="ECO:0007669"/>
    <property type="project" value="UniProtKB-EC"/>
</dbReference>
<dbReference type="EC" id="2.7.1.144" evidence="6"/>
<reference evidence="8 9" key="1">
    <citation type="submission" date="2019-03" db="EMBL/GenBank/DDBJ databases">
        <title>Genomic Encyclopedia of Type Strains, Phase IV (KMG-IV): sequencing the most valuable type-strain genomes for metagenomic binning, comparative biology and taxonomic classification.</title>
        <authorList>
            <person name="Goeker M."/>
        </authorList>
    </citation>
    <scope>NUCLEOTIDE SEQUENCE [LARGE SCALE GENOMIC DNA]</scope>
    <source>
        <strain evidence="8 9">DSM 24629</strain>
    </source>
</reference>
<sequence length="320" mass="36300">MILAITLNPSLYKTSIVDGFKLNDTNEVIDYRIEFNDGPIHTAHTIKTLQGDPFLVGFVGGPGGRHLKGYLEKSKIKSDFTWMDQEIKTIHKIIDSIKGIETVLVDQGISIDEKAIKSFFQKVQNHIQEITLFILSGEMPNGIEEEDINRLISIAFEKRKKVILSLEGTYIINILEKNPYGVLLDKKNLDALGISTEDKEKMLSECYSLLKTNRIKHMAIYLDDKGIYTLTKSKICYASYSPQLEFDTNNDKGIKDSILGSFALGIDRGYEQEKIARQMCAVEIASKVANYEELCQRKEIDNYVKKIKVKELMSKSKGLK</sequence>
<accession>A0A4R3MPV1</accession>
<keyword evidence="2 6" id="KW-0808">Transferase</keyword>
<evidence type="ECO:0000256" key="5">
    <source>
        <dbReference type="ARBA" id="ARBA00022840"/>
    </source>
</evidence>